<dbReference type="Proteomes" id="UP000008955">
    <property type="component" value="Chromosome"/>
</dbReference>
<sequence length="500" mass="58411">MMNIKQAKQEIVDTVQAYLLKNEYGEYVIPRVHQRPVLLLGAPGIGKTQIMEQAARECKVALVAYTITHHTRQSAIGLPFISKKEYGGKEYSATEYTMSEIVASIYDRMRETGLTEGILFIDEINCVSETLAPAMLQFLQCKTFGNHEIPEGWVIVAAGNPPEYNKSVRDFDVVTLDRVKKIMVEPDYRIWKEYAYKENIHPAILSYLELRSNCFYQMETTIDGRQFATPRGWEDLSRMMEVYERLNKNITKEVMGQYIQHERISVEFAEYYELYQKYQQDYQIAEILKGKPSEAMVKKVSHAPFDERVSVVNLLFSGVRQAVREVVLQEEVLEKVFEILKLLKEPQEGGKLLERLGDYVDNLRMEREQKQKEGLLERREDRTIRKALELLENYRLLLKKESGESWEEAFDILRSAFGETRGEWEEAWDQAASSLECAFDFMEAAFYNSQEMVIFVSGINTDYSCVRFLETYECERYIRYNKDLLFEDAGAQIRKRIEEL</sequence>
<dbReference type="GO" id="GO:0016887">
    <property type="term" value="F:ATP hydrolysis activity"/>
    <property type="evidence" value="ECO:0007669"/>
    <property type="project" value="InterPro"/>
</dbReference>
<accession>D4LV27</accession>
<dbReference type="InterPro" id="IPR011704">
    <property type="entry name" value="ATPase_dyneun-rel_AAA"/>
</dbReference>
<dbReference type="HOGENOM" id="CLU_543789_0_0_9"/>
<dbReference type="Gene3D" id="3.40.50.300">
    <property type="entry name" value="P-loop containing nucleotide triphosphate hydrolases"/>
    <property type="match status" value="1"/>
</dbReference>
<dbReference type="InterPro" id="IPR027417">
    <property type="entry name" value="P-loop_NTPase"/>
</dbReference>
<evidence type="ECO:0000313" key="2">
    <source>
        <dbReference type="EMBL" id="CBL24635.1"/>
    </source>
</evidence>
<dbReference type="AlphaFoldDB" id="D4LV27"/>
<dbReference type="SUPFAM" id="SSF52540">
    <property type="entry name" value="P-loop containing nucleoside triphosphate hydrolases"/>
    <property type="match status" value="1"/>
</dbReference>
<dbReference type="EMBL" id="FP929054">
    <property type="protein sequence ID" value="CBL24635.1"/>
    <property type="molecule type" value="Genomic_DNA"/>
</dbReference>
<evidence type="ECO:0000313" key="3">
    <source>
        <dbReference type="Proteomes" id="UP000008955"/>
    </source>
</evidence>
<reference evidence="2 3" key="2">
    <citation type="submission" date="2010-03" db="EMBL/GenBank/DDBJ databases">
        <authorList>
            <person name="Pajon A."/>
        </authorList>
    </citation>
    <scope>NUCLEOTIDE SEQUENCE [LARGE SCALE GENOMIC DNA]</scope>
    <source>
        <strain evidence="2 3">A2-162</strain>
    </source>
</reference>
<name>D4LV27_9FIRM</name>
<dbReference type="Pfam" id="PF07728">
    <property type="entry name" value="AAA_5"/>
    <property type="match status" value="1"/>
</dbReference>
<feature type="domain" description="ATPase dynein-related AAA" evidence="1">
    <location>
        <begin position="36"/>
        <end position="171"/>
    </location>
</feature>
<evidence type="ECO:0000259" key="1">
    <source>
        <dbReference type="Pfam" id="PF07728"/>
    </source>
</evidence>
<proteinExistence type="predicted"/>
<organism evidence="2 3">
    <name type="scientific">Blautia obeum A2-162</name>
    <dbReference type="NCBI Taxonomy" id="657314"/>
    <lineage>
        <taxon>Bacteria</taxon>
        <taxon>Bacillati</taxon>
        <taxon>Bacillota</taxon>
        <taxon>Clostridia</taxon>
        <taxon>Lachnospirales</taxon>
        <taxon>Lachnospiraceae</taxon>
        <taxon>Blautia</taxon>
    </lineage>
</organism>
<dbReference type="GO" id="GO:0005524">
    <property type="term" value="F:ATP binding"/>
    <property type="evidence" value="ECO:0007669"/>
    <property type="project" value="InterPro"/>
</dbReference>
<reference evidence="2 3" key="1">
    <citation type="submission" date="2010-03" db="EMBL/GenBank/DDBJ databases">
        <title>The genome sequence of Ruminococcus obeum A2-162.</title>
        <authorList>
            <consortium name="metaHIT consortium -- http://www.metahit.eu/"/>
            <person name="Pajon A."/>
            <person name="Turner K."/>
            <person name="Parkhill J."/>
            <person name="Duncan S."/>
            <person name="Flint H."/>
        </authorList>
    </citation>
    <scope>NUCLEOTIDE SEQUENCE [LARGE SCALE GENOMIC DNA]</scope>
    <source>
        <strain evidence="2 3">A2-162</strain>
    </source>
</reference>
<gene>
    <name evidence="2" type="ORF">CK5_34520</name>
</gene>
<dbReference type="CDD" id="cd00009">
    <property type="entry name" value="AAA"/>
    <property type="match status" value="1"/>
</dbReference>
<dbReference type="PATRIC" id="fig|657314.3.peg.3346"/>
<keyword evidence="3" id="KW-1185">Reference proteome</keyword>
<dbReference type="KEGG" id="rob:CK5_34520"/>
<protein>
    <submittedName>
        <fullName evidence="2">AAA domain (Dynein-related subfamily)</fullName>
    </submittedName>
</protein>